<dbReference type="Gene3D" id="3.40.1280.10">
    <property type="match status" value="1"/>
</dbReference>
<protein>
    <submittedName>
        <fullName evidence="4">RNA methyltransferase</fullName>
    </submittedName>
</protein>
<dbReference type="PANTHER" id="PTHR46429:SF1">
    <property type="entry name" value="23S RRNA (GUANOSINE-2'-O-)-METHYLTRANSFERASE RLMB"/>
    <property type="match status" value="1"/>
</dbReference>
<dbReference type="SMART" id="SM00967">
    <property type="entry name" value="SpoU_sub_bind"/>
    <property type="match status" value="1"/>
</dbReference>
<dbReference type="GO" id="GO:0003723">
    <property type="term" value="F:RNA binding"/>
    <property type="evidence" value="ECO:0007669"/>
    <property type="project" value="InterPro"/>
</dbReference>
<evidence type="ECO:0000313" key="4">
    <source>
        <dbReference type="EMBL" id="RLP77740.1"/>
    </source>
</evidence>
<dbReference type="InterPro" id="IPR029026">
    <property type="entry name" value="tRNA_m1G_MTases_N"/>
</dbReference>
<dbReference type="GO" id="GO:0032259">
    <property type="term" value="P:methylation"/>
    <property type="evidence" value="ECO:0007669"/>
    <property type="project" value="UniProtKB-KW"/>
</dbReference>
<dbReference type="InterPro" id="IPR004441">
    <property type="entry name" value="rRNA_MeTrfase_TrmH"/>
</dbReference>
<reference evidence="4 5" key="1">
    <citation type="submission" date="2018-10" db="EMBL/GenBank/DDBJ databases">
        <title>Xanthobacter tagetidis genome sequencing and assembly.</title>
        <authorList>
            <person name="Maclea K.S."/>
            <person name="Goen A.E."/>
            <person name="Fatima S.A."/>
        </authorList>
    </citation>
    <scope>NUCLEOTIDE SEQUENCE [LARGE SCALE GENOMIC DNA]</scope>
    <source>
        <strain evidence="4 5">ATCC 700314</strain>
    </source>
</reference>
<dbReference type="InterPro" id="IPR001537">
    <property type="entry name" value="SpoU_MeTrfase"/>
</dbReference>
<evidence type="ECO:0000256" key="1">
    <source>
        <dbReference type="ARBA" id="ARBA00022603"/>
    </source>
</evidence>
<keyword evidence="5" id="KW-1185">Reference proteome</keyword>
<dbReference type="Pfam" id="PF08032">
    <property type="entry name" value="SpoU_sub_bind"/>
    <property type="match status" value="1"/>
</dbReference>
<dbReference type="Gene3D" id="3.30.1330.30">
    <property type="match status" value="1"/>
</dbReference>
<dbReference type="SUPFAM" id="SSF55315">
    <property type="entry name" value="L30e-like"/>
    <property type="match status" value="1"/>
</dbReference>
<feature type="domain" description="RNA 2-O ribose methyltransferase substrate binding" evidence="3">
    <location>
        <begin position="3"/>
        <end position="76"/>
    </location>
</feature>
<dbReference type="AlphaFoldDB" id="A0A3L7AD58"/>
<evidence type="ECO:0000259" key="3">
    <source>
        <dbReference type="SMART" id="SM00967"/>
    </source>
</evidence>
<dbReference type="SUPFAM" id="SSF75217">
    <property type="entry name" value="alpha/beta knot"/>
    <property type="match status" value="1"/>
</dbReference>
<evidence type="ECO:0000256" key="2">
    <source>
        <dbReference type="ARBA" id="ARBA00022679"/>
    </source>
</evidence>
<dbReference type="InterPro" id="IPR029064">
    <property type="entry name" value="Ribosomal_eL30-like_sf"/>
</dbReference>
<dbReference type="InterPro" id="IPR029028">
    <property type="entry name" value="Alpha/beta_knot_MTases"/>
</dbReference>
<keyword evidence="2 4" id="KW-0808">Transferase</keyword>
<keyword evidence="1 4" id="KW-0489">Methyltransferase</keyword>
<comment type="caution">
    <text evidence="4">The sequence shown here is derived from an EMBL/GenBank/DDBJ whole genome shotgun (WGS) entry which is preliminary data.</text>
</comment>
<dbReference type="Pfam" id="PF00588">
    <property type="entry name" value="SpoU_methylase"/>
    <property type="match status" value="1"/>
</dbReference>
<proteinExistence type="predicted"/>
<dbReference type="GO" id="GO:0005829">
    <property type="term" value="C:cytosol"/>
    <property type="evidence" value="ECO:0007669"/>
    <property type="project" value="TreeGrafter"/>
</dbReference>
<dbReference type="CDD" id="cd18103">
    <property type="entry name" value="SpoU-like_RlmB"/>
    <property type="match status" value="1"/>
</dbReference>
<dbReference type="Proteomes" id="UP000269692">
    <property type="component" value="Unassembled WGS sequence"/>
</dbReference>
<organism evidence="4 5">
    <name type="scientific">Xanthobacter tagetidis</name>
    <dbReference type="NCBI Taxonomy" id="60216"/>
    <lineage>
        <taxon>Bacteria</taxon>
        <taxon>Pseudomonadati</taxon>
        <taxon>Pseudomonadota</taxon>
        <taxon>Alphaproteobacteria</taxon>
        <taxon>Hyphomicrobiales</taxon>
        <taxon>Xanthobacteraceae</taxon>
        <taxon>Xanthobacter</taxon>
    </lineage>
</organism>
<dbReference type="GO" id="GO:0006396">
    <property type="term" value="P:RNA processing"/>
    <property type="evidence" value="ECO:0007669"/>
    <property type="project" value="InterPro"/>
</dbReference>
<name>A0A3L7AD58_9HYPH</name>
<dbReference type="GO" id="GO:0008173">
    <property type="term" value="F:RNA methyltransferase activity"/>
    <property type="evidence" value="ECO:0007669"/>
    <property type="project" value="InterPro"/>
</dbReference>
<gene>
    <name evidence="4" type="ORF">D9R14_13115</name>
</gene>
<dbReference type="OrthoDB" id="9785673at2"/>
<dbReference type="InterPro" id="IPR013123">
    <property type="entry name" value="SpoU_subst-bd"/>
</dbReference>
<dbReference type="PANTHER" id="PTHR46429">
    <property type="entry name" value="23S RRNA (GUANOSINE-2'-O-)-METHYLTRANSFERASE RLMB"/>
    <property type="match status" value="1"/>
</dbReference>
<evidence type="ECO:0000313" key="5">
    <source>
        <dbReference type="Proteomes" id="UP000269692"/>
    </source>
</evidence>
<dbReference type="EMBL" id="RCTF01000010">
    <property type="protein sequence ID" value="RLP77740.1"/>
    <property type="molecule type" value="Genomic_DNA"/>
</dbReference>
<accession>A0A3L7AD58</accession>
<sequence length="235" mass="24699">MALLYGWHTVAEALANPKRRFRRILATENAVNRLAEEGLALPLAPEVVRPSEIDKLLGPDAVHQGLLAEADHLPSPPLSKVAKADLVLVLDQITDPHNVGAIVRSAAAFAVGAIVTTARHSPPATGVLAKSASGGLEHVPFCLVQNLSRALTELKDNGMLVVGLDSEGAADLEDTPLRAPLALVLGAEGKGLRQLTRETCDVLARIDLPGVIKSLNVSNAAALSLGMARRALKRN</sequence>